<dbReference type="EMBL" id="JALJOQ010000069">
    <property type="protein sequence ID" value="KAK9802678.1"/>
    <property type="molecule type" value="Genomic_DNA"/>
</dbReference>
<reference evidence="2 3" key="1">
    <citation type="journal article" date="2024" name="Nat. Commun.">
        <title>Phylogenomics reveals the evolutionary origins of lichenization in chlorophyte algae.</title>
        <authorList>
            <person name="Puginier C."/>
            <person name="Libourel C."/>
            <person name="Otte J."/>
            <person name="Skaloud P."/>
            <person name="Haon M."/>
            <person name="Grisel S."/>
            <person name="Petersen M."/>
            <person name="Berrin J.G."/>
            <person name="Delaux P.M."/>
            <person name="Dal Grande F."/>
            <person name="Keller J."/>
        </authorList>
    </citation>
    <scope>NUCLEOTIDE SEQUENCE [LARGE SCALE GENOMIC DNA]</scope>
    <source>
        <strain evidence="2 3">SAG 2036</strain>
    </source>
</reference>
<dbReference type="InterPro" id="IPR001810">
    <property type="entry name" value="F-box_dom"/>
</dbReference>
<dbReference type="AlphaFoldDB" id="A0AAW1P168"/>
<dbReference type="Pfam" id="PF12937">
    <property type="entry name" value="F-box-like"/>
    <property type="match status" value="1"/>
</dbReference>
<comment type="caution">
    <text evidence="2">The sequence shown here is derived from an EMBL/GenBank/DDBJ whole genome shotgun (WGS) entry which is preliminary data.</text>
</comment>
<keyword evidence="3" id="KW-1185">Reference proteome</keyword>
<sequence length="87" mass="9923">MEAAFDGYIDLQLAIDCPELRQVLLSNIFPRLSLQSLKALSQTSKGWKQLISSELWLHAAQRHIHGNNPIFESPQLQFRAALFAYAR</sequence>
<name>A0AAW1P168_9CHLO</name>
<dbReference type="InterPro" id="IPR036047">
    <property type="entry name" value="F-box-like_dom_sf"/>
</dbReference>
<dbReference type="Gene3D" id="1.20.1280.50">
    <property type="match status" value="1"/>
</dbReference>
<feature type="domain" description="F-box" evidence="1">
    <location>
        <begin position="24"/>
        <end position="58"/>
    </location>
</feature>
<evidence type="ECO:0000259" key="1">
    <source>
        <dbReference type="Pfam" id="PF12937"/>
    </source>
</evidence>
<evidence type="ECO:0000313" key="2">
    <source>
        <dbReference type="EMBL" id="KAK9802678.1"/>
    </source>
</evidence>
<proteinExistence type="predicted"/>
<gene>
    <name evidence="2" type="ORF">WJX73_004902</name>
</gene>
<accession>A0AAW1P168</accession>
<organism evidence="2 3">
    <name type="scientific">Symbiochloris irregularis</name>
    <dbReference type="NCBI Taxonomy" id="706552"/>
    <lineage>
        <taxon>Eukaryota</taxon>
        <taxon>Viridiplantae</taxon>
        <taxon>Chlorophyta</taxon>
        <taxon>core chlorophytes</taxon>
        <taxon>Trebouxiophyceae</taxon>
        <taxon>Trebouxiales</taxon>
        <taxon>Trebouxiaceae</taxon>
        <taxon>Symbiochloris</taxon>
    </lineage>
</organism>
<protein>
    <recommendedName>
        <fullName evidence="1">F-box domain-containing protein</fullName>
    </recommendedName>
</protein>
<evidence type="ECO:0000313" key="3">
    <source>
        <dbReference type="Proteomes" id="UP001465755"/>
    </source>
</evidence>
<dbReference type="SUPFAM" id="SSF81383">
    <property type="entry name" value="F-box domain"/>
    <property type="match status" value="1"/>
</dbReference>
<dbReference type="Proteomes" id="UP001465755">
    <property type="component" value="Unassembled WGS sequence"/>
</dbReference>